<name>A0A6J4MPZ4_9ACTN</name>
<evidence type="ECO:0000256" key="2">
    <source>
        <dbReference type="SAM" id="MobiDB-lite"/>
    </source>
</evidence>
<proteinExistence type="inferred from homology"/>
<keyword evidence="1" id="KW-1133">Transmembrane helix</keyword>
<feature type="region of interest" description="Disordered" evidence="2">
    <location>
        <begin position="246"/>
        <end position="271"/>
    </location>
</feature>
<comment type="similarity">
    <text evidence="1">Belongs to the SURF1 family.</text>
</comment>
<evidence type="ECO:0000256" key="1">
    <source>
        <dbReference type="RuleBase" id="RU363076"/>
    </source>
</evidence>
<keyword evidence="1" id="KW-1003">Cell membrane</keyword>
<dbReference type="InterPro" id="IPR002994">
    <property type="entry name" value="Surf1/Shy1"/>
</dbReference>
<keyword evidence="1" id="KW-0472">Membrane</keyword>
<dbReference type="GO" id="GO:0005886">
    <property type="term" value="C:plasma membrane"/>
    <property type="evidence" value="ECO:0007669"/>
    <property type="project" value="UniProtKB-SubCell"/>
</dbReference>
<gene>
    <name evidence="3" type="ORF">AVDCRST_MAG47-355</name>
</gene>
<organism evidence="3">
    <name type="scientific">uncultured Nocardioidaceae bacterium</name>
    <dbReference type="NCBI Taxonomy" id="253824"/>
    <lineage>
        <taxon>Bacteria</taxon>
        <taxon>Bacillati</taxon>
        <taxon>Actinomycetota</taxon>
        <taxon>Actinomycetes</taxon>
        <taxon>Propionibacteriales</taxon>
        <taxon>Nocardioidaceae</taxon>
        <taxon>environmental samples</taxon>
    </lineage>
</organism>
<dbReference type="CDD" id="cd06662">
    <property type="entry name" value="SURF1"/>
    <property type="match status" value="1"/>
</dbReference>
<sequence>MFLLHVPAVAAVVAAVLLGNWQLGAWQMHREDRSAELADADPVPLQDVMGPDDVFPADGVGRPVTLAGEWRPDSVVYVADRVLDGDDGFWMVVPLVTCGGPESVSESGCADPASMPVVTGWTAEVEDAPGPPTGDAEVTGWLQPGEGAEEPDADPADRVLPSLRIAELLQRVDEDLYGGYVILESPAEARSGLSAVTPDSLPEAPTSTALRNLLYGIEWWLFAGFAVFLWWRWTKDEVDAMRARAAGDVSPVSDDAQDGSAVPDARIPSEP</sequence>
<dbReference type="AlphaFoldDB" id="A0A6J4MPZ4"/>
<comment type="subcellular location">
    <subcellularLocation>
        <location evidence="1">Cell membrane</location>
        <topology evidence="1">Multi-pass membrane protein</topology>
    </subcellularLocation>
</comment>
<evidence type="ECO:0000313" key="3">
    <source>
        <dbReference type="EMBL" id="CAA9363252.1"/>
    </source>
</evidence>
<keyword evidence="1" id="KW-0812">Transmembrane</keyword>
<protein>
    <recommendedName>
        <fullName evidence="1">SURF1-like protein</fullName>
    </recommendedName>
</protein>
<comment type="caution">
    <text evidence="1">Lacks conserved residue(s) required for the propagation of feature annotation.</text>
</comment>
<reference evidence="3" key="1">
    <citation type="submission" date="2020-02" db="EMBL/GenBank/DDBJ databases">
        <authorList>
            <person name="Meier V. D."/>
        </authorList>
    </citation>
    <scope>NUCLEOTIDE SEQUENCE</scope>
    <source>
        <strain evidence="3">AVDCRST_MAG47</strain>
    </source>
</reference>
<accession>A0A6J4MPZ4</accession>
<feature type="transmembrane region" description="Helical" evidence="1">
    <location>
        <begin position="213"/>
        <end position="233"/>
    </location>
</feature>
<dbReference type="EMBL" id="CADCUK010000025">
    <property type="protein sequence ID" value="CAA9363252.1"/>
    <property type="molecule type" value="Genomic_DNA"/>
</dbReference>
<dbReference type="Pfam" id="PF02104">
    <property type="entry name" value="SURF1"/>
    <property type="match status" value="1"/>
</dbReference>
<dbReference type="PROSITE" id="PS50895">
    <property type="entry name" value="SURF1"/>
    <property type="match status" value="1"/>
</dbReference>